<dbReference type="Proteomes" id="UP001187471">
    <property type="component" value="Unassembled WGS sequence"/>
</dbReference>
<feature type="transmembrane region" description="Helical" evidence="8">
    <location>
        <begin position="136"/>
        <end position="156"/>
    </location>
</feature>
<sequence>MSQLPQYEEPKASKLPLTTLVSRVVTLAALVVSVVILKTNNIKSDGYRTFTYKDIYSYKYIMFAMVIGFAYTLSQIPFAVYYLMTGKRLINHYKLLQYDFYGDKVLSYLLATAVGAAFGVTADLKKNERREKFNDYYQIVYISAGFLLIGFLSSVVSSSASSFAISKRG</sequence>
<organism evidence="10 11">
    <name type="scientific">Escallonia rubra</name>
    <dbReference type="NCBI Taxonomy" id="112253"/>
    <lineage>
        <taxon>Eukaryota</taxon>
        <taxon>Viridiplantae</taxon>
        <taxon>Streptophyta</taxon>
        <taxon>Embryophyta</taxon>
        <taxon>Tracheophyta</taxon>
        <taxon>Spermatophyta</taxon>
        <taxon>Magnoliopsida</taxon>
        <taxon>eudicotyledons</taxon>
        <taxon>Gunneridae</taxon>
        <taxon>Pentapetalae</taxon>
        <taxon>asterids</taxon>
        <taxon>campanulids</taxon>
        <taxon>Escalloniales</taxon>
        <taxon>Escalloniaceae</taxon>
        <taxon>Escallonia</taxon>
    </lineage>
</organism>
<keyword evidence="6 8" id="KW-1133">Transmembrane helix</keyword>
<evidence type="ECO:0000256" key="6">
    <source>
        <dbReference type="ARBA" id="ARBA00022989"/>
    </source>
</evidence>
<evidence type="ECO:0000313" key="11">
    <source>
        <dbReference type="Proteomes" id="UP001187471"/>
    </source>
</evidence>
<evidence type="ECO:0000313" key="10">
    <source>
        <dbReference type="EMBL" id="KAK2977184.1"/>
    </source>
</evidence>
<evidence type="ECO:0000259" key="9">
    <source>
        <dbReference type="Pfam" id="PF04535"/>
    </source>
</evidence>
<feature type="transmembrane region" description="Helical" evidence="8">
    <location>
        <begin position="105"/>
        <end position="124"/>
    </location>
</feature>
<gene>
    <name evidence="10" type="ORF">RJ640_000435</name>
</gene>
<dbReference type="GO" id="GO:0005886">
    <property type="term" value="C:plasma membrane"/>
    <property type="evidence" value="ECO:0007669"/>
    <property type="project" value="UniProtKB-SubCell"/>
</dbReference>
<evidence type="ECO:0000256" key="4">
    <source>
        <dbReference type="ARBA" id="ARBA00022475"/>
    </source>
</evidence>
<dbReference type="PANTHER" id="PTHR33573">
    <property type="entry name" value="CASP-LIKE PROTEIN 4A4"/>
    <property type="match status" value="1"/>
</dbReference>
<comment type="subcellular location">
    <subcellularLocation>
        <location evidence="1 8">Cell membrane</location>
        <topology evidence="1 8">Multi-pass membrane protein</topology>
    </subcellularLocation>
</comment>
<dbReference type="Pfam" id="PF04535">
    <property type="entry name" value="CASP_dom"/>
    <property type="match status" value="1"/>
</dbReference>
<keyword evidence="7 8" id="KW-0472">Membrane</keyword>
<dbReference type="InterPro" id="IPR006702">
    <property type="entry name" value="CASP_dom"/>
</dbReference>
<feature type="transmembrane region" description="Helical" evidence="8">
    <location>
        <begin position="60"/>
        <end position="85"/>
    </location>
</feature>
<evidence type="ECO:0000256" key="5">
    <source>
        <dbReference type="ARBA" id="ARBA00022692"/>
    </source>
</evidence>
<keyword evidence="11" id="KW-1185">Reference proteome</keyword>
<dbReference type="AlphaFoldDB" id="A0AA88R347"/>
<reference evidence="10" key="1">
    <citation type="submission" date="2022-12" db="EMBL/GenBank/DDBJ databases">
        <title>Draft genome assemblies for two species of Escallonia (Escalloniales).</title>
        <authorList>
            <person name="Chanderbali A."/>
            <person name="Dervinis C."/>
            <person name="Anghel I."/>
            <person name="Soltis D."/>
            <person name="Soltis P."/>
            <person name="Zapata F."/>
        </authorList>
    </citation>
    <scope>NUCLEOTIDE SEQUENCE</scope>
    <source>
        <strain evidence="10">UCBG92.1500</strain>
        <tissue evidence="10">Leaf</tissue>
    </source>
</reference>
<proteinExistence type="inferred from homology"/>
<name>A0AA88R347_9ASTE</name>
<evidence type="ECO:0000256" key="2">
    <source>
        <dbReference type="ARBA" id="ARBA00007651"/>
    </source>
</evidence>
<feature type="domain" description="Casparian strip membrane protein" evidence="9">
    <location>
        <begin position="14"/>
        <end position="152"/>
    </location>
</feature>
<feature type="transmembrane region" description="Helical" evidence="8">
    <location>
        <begin position="20"/>
        <end position="39"/>
    </location>
</feature>
<evidence type="ECO:0000256" key="8">
    <source>
        <dbReference type="RuleBase" id="RU361233"/>
    </source>
</evidence>
<keyword evidence="4 8" id="KW-1003">Cell membrane</keyword>
<evidence type="ECO:0000256" key="1">
    <source>
        <dbReference type="ARBA" id="ARBA00004651"/>
    </source>
</evidence>
<comment type="subunit">
    <text evidence="3 8">Homodimer and heterodimers.</text>
</comment>
<evidence type="ECO:0000256" key="3">
    <source>
        <dbReference type="ARBA" id="ARBA00011489"/>
    </source>
</evidence>
<evidence type="ECO:0000256" key="7">
    <source>
        <dbReference type="ARBA" id="ARBA00023136"/>
    </source>
</evidence>
<keyword evidence="5 8" id="KW-0812">Transmembrane</keyword>
<comment type="caution">
    <text evidence="10">The sequence shown here is derived from an EMBL/GenBank/DDBJ whole genome shotgun (WGS) entry which is preliminary data.</text>
</comment>
<accession>A0AA88R347</accession>
<dbReference type="PANTHER" id="PTHR33573:SF14">
    <property type="entry name" value="CASP-LIKE PROTEIN"/>
    <property type="match status" value="1"/>
</dbReference>
<protein>
    <recommendedName>
        <fullName evidence="8">CASP-like protein</fullName>
    </recommendedName>
</protein>
<comment type="similarity">
    <text evidence="2 8">Belongs to the Casparian strip membrane proteins (CASP) family.</text>
</comment>
<dbReference type="EMBL" id="JAVXUO010002003">
    <property type="protein sequence ID" value="KAK2977184.1"/>
    <property type="molecule type" value="Genomic_DNA"/>
</dbReference>